<evidence type="ECO:0000256" key="18">
    <source>
        <dbReference type="ARBA" id="ARBA00023170"/>
    </source>
</evidence>
<dbReference type="PRINTS" id="PR01176">
    <property type="entry name" value="GABABRECEPTR"/>
</dbReference>
<keyword evidence="6" id="KW-0808">Transferase</keyword>
<comment type="catalytic activity">
    <reaction evidence="22">
        <text>L-tyrosyl-[protein] + ATP = O-phospho-L-tyrosyl-[protein] + ADP + H(+)</text>
        <dbReference type="Rhea" id="RHEA:10596"/>
        <dbReference type="Rhea" id="RHEA-COMP:10136"/>
        <dbReference type="Rhea" id="RHEA-COMP:20101"/>
        <dbReference type="ChEBI" id="CHEBI:15378"/>
        <dbReference type="ChEBI" id="CHEBI:30616"/>
        <dbReference type="ChEBI" id="CHEBI:46858"/>
        <dbReference type="ChEBI" id="CHEBI:61978"/>
        <dbReference type="ChEBI" id="CHEBI:456216"/>
        <dbReference type="EC" id="2.7.10.1"/>
    </reaction>
</comment>
<dbReference type="FunFam" id="3.30.200.20:FF:000593">
    <property type="entry name" value="Predicted protein"/>
    <property type="match status" value="1"/>
</dbReference>
<evidence type="ECO:0000256" key="5">
    <source>
        <dbReference type="ARBA" id="ARBA00022553"/>
    </source>
</evidence>
<dbReference type="FunFam" id="3.40.50.2300:FF:000063">
    <property type="entry name" value="Gamma-aminobutyric acid type B receptor subunit"/>
    <property type="match status" value="1"/>
</dbReference>
<evidence type="ECO:0000313" key="30">
    <source>
        <dbReference type="Proteomes" id="UP001329430"/>
    </source>
</evidence>
<evidence type="ECO:0000256" key="9">
    <source>
        <dbReference type="ARBA" id="ARBA00022737"/>
    </source>
</evidence>
<organism evidence="29 30">
    <name type="scientific">Pyrocoelia pectoralis</name>
    <dbReference type="NCBI Taxonomy" id="417401"/>
    <lineage>
        <taxon>Eukaryota</taxon>
        <taxon>Metazoa</taxon>
        <taxon>Ecdysozoa</taxon>
        <taxon>Arthropoda</taxon>
        <taxon>Hexapoda</taxon>
        <taxon>Insecta</taxon>
        <taxon>Pterygota</taxon>
        <taxon>Neoptera</taxon>
        <taxon>Endopterygota</taxon>
        <taxon>Coleoptera</taxon>
        <taxon>Polyphaga</taxon>
        <taxon>Elateriformia</taxon>
        <taxon>Elateroidea</taxon>
        <taxon>Lampyridae</taxon>
        <taxon>Lampyrinae</taxon>
        <taxon>Pyrocoelia</taxon>
    </lineage>
</organism>
<keyword evidence="7 26" id="KW-0812">Transmembrane</keyword>
<dbReference type="SMART" id="SM00219">
    <property type="entry name" value="TyrKc"/>
    <property type="match status" value="1"/>
</dbReference>
<reference evidence="29 30" key="1">
    <citation type="journal article" date="2024" name="Insects">
        <title>An Improved Chromosome-Level Genome Assembly of the Firefly Pyrocoelia pectoralis.</title>
        <authorList>
            <person name="Fu X."/>
            <person name="Meyer-Rochow V.B."/>
            <person name="Ballantyne L."/>
            <person name="Zhu X."/>
        </authorList>
    </citation>
    <scope>NUCLEOTIDE SEQUENCE [LARGE SCALE GENOMIC DNA]</scope>
    <source>
        <strain evidence="29">XCY_ONT2</strain>
    </source>
</reference>
<name>A0AAN7VKE0_9COLE</name>
<keyword evidence="18" id="KW-0675">Receptor</keyword>
<dbReference type="EMBL" id="JAVRBK010000003">
    <property type="protein sequence ID" value="KAK5647126.1"/>
    <property type="molecule type" value="Genomic_DNA"/>
</dbReference>
<dbReference type="Gene3D" id="3.40.50.2300">
    <property type="match status" value="2"/>
</dbReference>
<evidence type="ECO:0000256" key="24">
    <source>
        <dbReference type="ARBA" id="ARBA00073785"/>
    </source>
</evidence>
<dbReference type="FunFam" id="1.10.510.10:FF:001227">
    <property type="entry name" value="Tyrosine-protein kinase receptor"/>
    <property type="match status" value="1"/>
</dbReference>
<keyword evidence="10 25" id="KW-0547">Nucleotide-binding</keyword>
<dbReference type="InterPro" id="IPR050122">
    <property type="entry name" value="RTK"/>
</dbReference>
<dbReference type="GO" id="GO:0043235">
    <property type="term" value="C:receptor complex"/>
    <property type="evidence" value="ECO:0007669"/>
    <property type="project" value="TreeGrafter"/>
</dbReference>
<evidence type="ECO:0000256" key="11">
    <source>
        <dbReference type="ARBA" id="ARBA00022777"/>
    </source>
</evidence>
<evidence type="ECO:0000313" key="29">
    <source>
        <dbReference type="EMBL" id="KAK5647126.1"/>
    </source>
</evidence>
<sequence length="1308" mass="149799">MLSRTRIRRLLELLCMTIIVLPAYAETQTYYNKCLINRTEVNPKRFLHYEGHFLNITLEMSNSISHQLSTHVFKIFLQEILGYPKVEIYPEDDNFNIEEVMDRLSGPIYESNITVPRTMINVEVWVPPEFDTIPILDTHHVMECGTIAPPVRFGWFIPITKDTRQLSPTELEVHWSFFRDSKYVQNFDIWDEADRNLIVTNSRNTAKDYYCSDHICEKGMYTPPQCTSSSKFVHCAVLLAPYYNNTKFVVNQINDLKLLVKVVWLGPNLRHVADQLKNGYMRRNADQKFIILNWTPSEIILHERDYVSVNFKHVELISPALLGRYELTRLVKYSWSKLEKYAKVAYESLHRLKFSEMDYDFLFELYNQKSTTSSIYDIACDWMRQRESSWIRWIPVSDREKSFLYIGGIFPLTGSSYMGKGILQGAIMAKEAINRNSSLLRDYTLQLLASDGQCKADKVMKSFIDYIVDNYHSNLIGVLGPACSDTVEPLAGVSKHYKTLVISYSAEGASFSDREKYPYFFRTIGENKQYKHVYLKMFQAFDWKRVASLTEDGQKYTEYITHMENLLEKEGISFISNTKFPRERDMTVMTRYLEDLKRKRAKIIIADVFDDVARSVMCEAYKLEMTSKQGYVWFLPLWLNASWYDTTYFNTQSNEKVNCTTENMIEAVNGYFSLTSAYFAPDDHIMQENKTVAQWRSSYDKRAGSFASDFAGFAYDAVWTYALALDQLVKEDPEAITALHSTNTTNKLVNLVKQTDFYGVSGRIKFRGGPSRFSIINIMQFMNNSTYIVGSFYPNISDELGEIVGGELTLNKSRIKWLTIDGKTPDDGTIPANTCTLHSLAEFLDVECEMAIIILNLIVAFFLLAIVVLTLYIIKRQYDKKVQLTERYMKSLGIDLLNPSNIGGLDKWEIPRESVVINRKLGEGAFGTVYGGEANFPDSGWLAVAVKTLKLGSTTEEKLDFLSEAEVMKRFDHKNIVRLLGVCTKKEPVYTIMEFMLYGDLKTFLLARRHLVNDKLSEESEEVSSKKLTSMALDVARGLSYLAELKYVHRDVASRNCLVNSQRVVKLGDFGMTRPMFENDYYKFNRKGMLPVRWMAPESLTLGVFTPASDVWSYGVLLYEIITFGSFPFQGLSNNQVLEHVKAGNILSVPSGIKTQLEGLLKSCWNQDNKMRPTASEIVEFLANNPRLLTPCLDVPISSVQMEDTGQLEMHLPEQFRKCSVSLVTKTPLPNGISSSSFDSKLSMLRQNSVSENNGSIQTDKCCPREPLLGPPSRSESFIGLNKYISAQNNRENYCQHSPSNGHAITKL</sequence>
<keyword evidence="19" id="KW-0325">Glycoprotein</keyword>
<dbReference type="CDD" id="cd06366">
    <property type="entry name" value="PBP1_GABAb_receptor"/>
    <property type="match status" value="1"/>
</dbReference>
<evidence type="ECO:0000256" key="16">
    <source>
        <dbReference type="ARBA" id="ARBA00023137"/>
    </source>
</evidence>
<dbReference type="InterPro" id="IPR020635">
    <property type="entry name" value="Tyr_kinase_cat_dom"/>
</dbReference>
<evidence type="ECO:0000256" key="20">
    <source>
        <dbReference type="ARBA" id="ARBA00023224"/>
    </source>
</evidence>
<dbReference type="GO" id="GO:0004714">
    <property type="term" value="F:transmembrane receptor protein tyrosine kinase activity"/>
    <property type="evidence" value="ECO:0007669"/>
    <property type="project" value="UniProtKB-EC"/>
</dbReference>
<evidence type="ECO:0000256" key="14">
    <source>
        <dbReference type="ARBA" id="ARBA00023040"/>
    </source>
</evidence>
<evidence type="ECO:0000256" key="12">
    <source>
        <dbReference type="ARBA" id="ARBA00022840"/>
    </source>
</evidence>
<dbReference type="GO" id="GO:0005524">
    <property type="term" value="F:ATP binding"/>
    <property type="evidence" value="ECO:0007669"/>
    <property type="project" value="UniProtKB-UniRule"/>
</dbReference>
<evidence type="ECO:0000256" key="1">
    <source>
        <dbReference type="ARBA" id="ARBA00004167"/>
    </source>
</evidence>
<evidence type="ECO:0000256" key="8">
    <source>
        <dbReference type="ARBA" id="ARBA00022729"/>
    </source>
</evidence>
<dbReference type="InterPro" id="IPR011009">
    <property type="entry name" value="Kinase-like_dom_sf"/>
</dbReference>
<feature type="signal peptide" evidence="27">
    <location>
        <begin position="1"/>
        <end position="25"/>
    </location>
</feature>
<comment type="caution">
    <text evidence="29">The sequence shown here is derived from an EMBL/GenBank/DDBJ whole genome shotgun (WGS) entry which is preliminary data.</text>
</comment>
<keyword evidence="30" id="KW-1185">Reference proteome</keyword>
<dbReference type="GO" id="GO:0007169">
    <property type="term" value="P:cell surface receptor protein tyrosine kinase signaling pathway"/>
    <property type="evidence" value="ECO:0007669"/>
    <property type="project" value="TreeGrafter"/>
</dbReference>
<dbReference type="CDD" id="cd00192">
    <property type="entry name" value="PTKc"/>
    <property type="match status" value="1"/>
</dbReference>
<keyword evidence="11" id="KW-0418">Kinase</keyword>
<dbReference type="Pfam" id="PF07714">
    <property type="entry name" value="PK_Tyr_Ser-Thr"/>
    <property type="match status" value="1"/>
</dbReference>
<evidence type="ECO:0000256" key="21">
    <source>
        <dbReference type="ARBA" id="ARBA00023319"/>
    </source>
</evidence>
<dbReference type="Gene3D" id="3.30.200.20">
    <property type="entry name" value="Phosphorylase Kinase, domain 1"/>
    <property type="match status" value="1"/>
</dbReference>
<keyword evidence="15 26" id="KW-0472">Membrane</keyword>
<evidence type="ECO:0000256" key="23">
    <source>
        <dbReference type="ARBA" id="ARBA00056965"/>
    </source>
</evidence>
<feature type="chain" id="PRO_5042836059" description="Gamma-aminobutyric acid type B receptor subunit 2" evidence="27">
    <location>
        <begin position="26"/>
        <end position="1308"/>
    </location>
</feature>
<accession>A0AAN7VKE0</accession>
<keyword evidence="21" id="KW-0393">Immunoglobulin domain</keyword>
<proteinExistence type="predicted"/>
<protein>
    <recommendedName>
        <fullName evidence="24">Gamma-aminobutyric acid type B receptor subunit 2</fullName>
        <ecNumber evidence="3">2.7.10.1</ecNumber>
    </recommendedName>
</protein>
<evidence type="ECO:0000256" key="10">
    <source>
        <dbReference type="ARBA" id="ARBA00022741"/>
    </source>
</evidence>
<evidence type="ECO:0000256" key="3">
    <source>
        <dbReference type="ARBA" id="ARBA00011902"/>
    </source>
</evidence>
<feature type="domain" description="Protein kinase" evidence="28">
    <location>
        <begin position="915"/>
        <end position="1188"/>
    </location>
</feature>
<evidence type="ECO:0000256" key="17">
    <source>
        <dbReference type="ARBA" id="ARBA00023157"/>
    </source>
</evidence>
<dbReference type="InterPro" id="IPR000719">
    <property type="entry name" value="Prot_kinase_dom"/>
</dbReference>
<feature type="transmembrane region" description="Helical" evidence="26">
    <location>
        <begin position="850"/>
        <end position="874"/>
    </location>
</feature>
<dbReference type="InterPro" id="IPR028082">
    <property type="entry name" value="Peripla_BP_I"/>
</dbReference>
<dbReference type="InterPro" id="IPR008266">
    <property type="entry name" value="Tyr_kinase_AS"/>
</dbReference>
<keyword evidence="14" id="KW-0297">G-protein coupled receptor</keyword>
<keyword evidence="9" id="KW-0677">Repeat</keyword>
<keyword evidence="16" id="KW-0829">Tyrosine-protein kinase</keyword>
<evidence type="ECO:0000259" key="28">
    <source>
        <dbReference type="PROSITE" id="PS50011"/>
    </source>
</evidence>
<evidence type="ECO:0000256" key="27">
    <source>
        <dbReference type="SAM" id="SignalP"/>
    </source>
</evidence>
<keyword evidence="8 27" id="KW-0732">Signal</keyword>
<dbReference type="PANTHER" id="PTHR24416">
    <property type="entry name" value="TYROSINE-PROTEIN KINASE RECEPTOR"/>
    <property type="match status" value="1"/>
</dbReference>
<feature type="binding site" evidence="25">
    <location>
        <position position="947"/>
    </location>
    <ligand>
        <name>ATP</name>
        <dbReference type="ChEBI" id="CHEBI:30616"/>
    </ligand>
</feature>
<keyword evidence="20" id="KW-0807">Transducer</keyword>
<keyword evidence="17" id="KW-1015">Disulfide bond</keyword>
<keyword evidence="4" id="KW-1003">Cell membrane</keyword>
<comment type="function">
    <text evidence="23">Receptor for basic fibroblast growth factor.</text>
</comment>
<evidence type="ECO:0000256" key="19">
    <source>
        <dbReference type="ARBA" id="ARBA00023180"/>
    </source>
</evidence>
<keyword evidence="12 25" id="KW-0067">ATP-binding</keyword>
<dbReference type="Gene3D" id="1.10.510.10">
    <property type="entry name" value="Transferase(Phosphotransferase) domain 1"/>
    <property type="match status" value="1"/>
</dbReference>
<dbReference type="InterPro" id="IPR001828">
    <property type="entry name" value="ANF_lig-bd_rcpt"/>
</dbReference>
<dbReference type="GO" id="GO:0005886">
    <property type="term" value="C:plasma membrane"/>
    <property type="evidence" value="ECO:0007669"/>
    <property type="project" value="UniProtKB-SubCell"/>
</dbReference>
<comment type="subcellular location">
    <subcellularLocation>
        <location evidence="2">Cell membrane</location>
        <topology evidence="2">Multi-pass membrane protein</topology>
    </subcellularLocation>
    <subcellularLocation>
        <location evidence="1">Membrane</location>
        <topology evidence="1">Single-pass membrane protein</topology>
    </subcellularLocation>
</comment>
<dbReference type="GO" id="GO:0004930">
    <property type="term" value="F:G protein-coupled receptor activity"/>
    <property type="evidence" value="ECO:0007669"/>
    <property type="project" value="UniProtKB-KW"/>
</dbReference>
<keyword evidence="5" id="KW-0597">Phosphoprotein</keyword>
<evidence type="ECO:0000256" key="22">
    <source>
        <dbReference type="ARBA" id="ARBA00051243"/>
    </source>
</evidence>
<dbReference type="EC" id="2.7.10.1" evidence="3"/>
<evidence type="ECO:0000256" key="4">
    <source>
        <dbReference type="ARBA" id="ARBA00022475"/>
    </source>
</evidence>
<evidence type="ECO:0000256" key="25">
    <source>
        <dbReference type="PROSITE-ProRule" id="PRU10141"/>
    </source>
</evidence>
<dbReference type="Proteomes" id="UP001329430">
    <property type="component" value="Chromosome 3"/>
</dbReference>
<gene>
    <name evidence="29" type="ORF">RI129_005590</name>
</gene>
<dbReference type="SUPFAM" id="SSF53822">
    <property type="entry name" value="Periplasmic binding protein-like I"/>
    <property type="match status" value="1"/>
</dbReference>
<evidence type="ECO:0000256" key="7">
    <source>
        <dbReference type="ARBA" id="ARBA00022692"/>
    </source>
</evidence>
<dbReference type="PROSITE" id="PS50011">
    <property type="entry name" value="PROTEIN_KINASE_DOM"/>
    <property type="match status" value="1"/>
</dbReference>
<dbReference type="PANTHER" id="PTHR24416:SF489">
    <property type="entry name" value="PROTEIN KINASE DOMAIN-CONTAINING PROTEIN"/>
    <property type="match status" value="1"/>
</dbReference>
<dbReference type="PROSITE" id="PS00107">
    <property type="entry name" value="PROTEIN_KINASE_ATP"/>
    <property type="match status" value="1"/>
</dbReference>
<dbReference type="InterPro" id="IPR017441">
    <property type="entry name" value="Protein_kinase_ATP_BS"/>
</dbReference>
<evidence type="ECO:0000256" key="13">
    <source>
        <dbReference type="ARBA" id="ARBA00022989"/>
    </source>
</evidence>
<evidence type="ECO:0000256" key="2">
    <source>
        <dbReference type="ARBA" id="ARBA00004651"/>
    </source>
</evidence>
<evidence type="ECO:0000256" key="6">
    <source>
        <dbReference type="ARBA" id="ARBA00022679"/>
    </source>
</evidence>
<keyword evidence="13 26" id="KW-1133">Transmembrane helix</keyword>
<dbReference type="PROSITE" id="PS00109">
    <property type="entry name" value="PROTEIN_KINASE_TYR"/>
    <property type="match status" value="1"/>
</dbReference>
<dbReference type="PRINTS" id="PR00109">
    <property type="entry name" value="TYRKINASE"/>
</dbReference>
<evidence type="ECO:0000256" key="26">
    <source>
        <dbReference type="SAM" id="Phobius"/>
    </source>
</evidence>
<dbReference type="InterPro" id="IPR001245">
    <property type="entry name" value="Ser-Thr/Tyr_kinase_cat_dom"/>
</dbReference>
<dbReference type="Pfam" id="PF01094">
    <property type="entry name" value="ANF_receptor"/>
    <property type="match status" value="1"/>
</dbReference>
<evidence type="ECO:0000256" key="15">
    <source>
        <dbReference type="ARBA" id="ARBA00023136"/>
    </source>
</evidence>
<dbReference type="SUPFAM" id="SSF56112">
    <property type="entry name" value="Protein kinase-like (PK-like)"/>
    <property type="match status" value="1"/>
</dbReference>